<organism evidence="16 17">
    <name type="scientific">Congregibacter litoralis KT71</name>
    <dbReference type="NCBI Taxonomy" id="314285"/>
    <lineage>
        <taxon>Bacteria</taxon>
        <taxon>Pseudomonadati</taxon>
        <taxon>Pseudomonadota</taxon>
        <taxon>Gammaproteobacteria</taxon>
        <taxon>Cellvibrionales</taxon>
        <taxon>Halieaceae</taxon>
        <taxon>Congregibacter</taxon>
    </lineage>
</organism>
<dbReference type="PROSITE" id="PS51007">
    <property type="entry name" value="CYTC"/>
    <property type="match status" value="1"/>
</dbReference>
<keyword evidence="17" id="KW-1185">Reference proteome</keyword>
<dbReference type="InterPro" id="IPR017512">
    <property type="entry name" value="PQQ_MeOH/EtOH_DH"/>
</dbReference>
<feature type="binding site" description="axial binding residue" evidence="12">
    <location>
        <position position="710"/>
    </location>
    <ligand>
        <name>heme c</name>
        <dbReference type="ChEBI" id="CHEBI:61717"/>
    </ligand>
    <ligandPart>
        <name>Fe</name>
        <dbReference type="ChEBI" id="CHEBI:18248"/>
    </ligandPart>
</feature>
<dbReference type="AlphaFoldDB" id="A4A743"/>
<dbReference type="eggNOG" id="COG2010">
    <property type="taxonomic scope" value="Bacteria"/>
</dbReference>
<evidence type="ECO:0000256" key="7">
    <source>
        <dbReference type="ARBA" id="ARBA00023002"/>
    </source>
</evidence>
<dbReference type="InterPro" id="IPR011047">
    <property type="entry name" value="Quinoprotein_ADH-like_sf"/>
</dbReference>
<feature type="binding site" evidence="11">
    <location>
        <begin position="450"/>
        <end position="451"/>
    </location>
    <ligand>
        <name>pyrroloquinoline quinone</name>
        <dbReference type="ChEBI" id="CHEBI:58442"/>
    </ligand>
</feature>
<evidence type="ECO:0000256" key="12">
    <source>
        <dbReference type="PIRSR" id="PIRSR617512-3"/>
    </source>
</evidence>
<evidence type="ECO:0000256" key="5">
    <source>
        <dbReference type="ARBA" id="ARBA00022837"/>
    </source>
</evidence>
<keyword evidence="5 12" id="KW-0106">Calcium</keyword>
<evidence type="ECO:0000256" key="1">
    <source>
        <dbReference type="ARBA" id="ARBA00008156"/>
    </source>
</evidence>
<dbReference type="EMBL" id="AAOA02000002">
    <property type="protein sequence ID" value="EAQ98112.2"/>
    <property type="molecule type" value="Genomic_DNA"/>
</dbReference>
<sequence length="747" mass="79953">MSMFCPLTPSAAANPGASASTGKQSSSIAKTAALILPLIVMGGCSKQSEEVAVAPAEAPVEAFADVTTQRIIDTGASEEWLTYGGSYDEQRHSSLTNIDRENVADLGVAWTYELKTNRGVEATPIVVDGVMYVTSAWSLVYALDAETGEELWVYDPEVDKAVGVNACCDVVNRGVAVYEGQVFVGVIDGRLEALDAKTGERNWSIVTVDQSKPYTITGAPRVVDGKVLIGNGGAEMGVRGYLSAYDANSGEKIWRFYTVPNPNKEPDNEISDEVFARFANDSWGDEGHWVTDGGGGTVWDSIVYDEVNDQIIFGVGNGSPWNRDFRDPSGGDNLFLSSIVAVDAETGRYRWHFQTTPGDNWDYTATQSIILADLPLGESGAPLRVAMQAPKNGFFYVVNAETGQFISGSAFGPMTWATGLDEAGRPIEAEGARYGANPVVLLPGPLGAHNWHPMAFNPTEGLAYIPAQEIPQAYGADSRYANNTTGWNTGADFAALVPAEVRSTDIKAARATLKGRLIAWDPKTQQPRWSVEHANAWNGGVLSTAGGLVFQARLDGEFFAYDAATGEELWSYNLQSGANAGPGTYAIDGEQYVAITTGWGSAFGLTAGFAYDDKVTAKLGKVVAFKLGGTGEIPAPDLPLVDRMTTAVAFGDEETINEGLVHYARNCSVCHGPFAISSGVLPDLRWSPIATNAEAWKSVVHDGILAEKGMVSFADHLTEEEIESIRAYVILQARNDMAEREMASATD</sequence>
<dbReference type="InterPro" id="IPR036909">
    <property type="entry name" value="Cyt_c-like_dom_sf"/>
</dbReference>
<feature type="binding site" evidence="12">
    <location>
        <position position="235"/>
    </location>
    <ligand>
        <name>Ca(2+)</name>
        <dbReference type="ChEBI" id="CHEBI:29108"/>
    </ligand>
</feature>
<name>A4A743_9GAMM</name>
<dbReference type="Pfam" id="PF01011">
    <property type="entry name" value="PQQ"/>
    <property type="match status" value="2"/>
</dbReference>
<dbReference type="RefSeq" id="WP_008293014.1">
    <property type="nucleotide sequence ID" value="NZ_CM002299.1"/>
</dbReference>
<gene>
    <name evidence="16" type="ORF">KT71_02657</name>
</gene>
<feature type="domain" description="Cytochrome c" evidence="15">
    <location>
        <begin position="654"/>
        <end position="733"/>
    </location>
</feature>
<comment type="cofactor">
    <cofactor evidence="12">
        <name>Ca(2+)</name>
        <dbReference type="ChEBI" id="CHEBI:29108"/>
    </cofactor>
    <text evidence="12">Binds 1 Ca(2+) ion per subunit.</text>
</comment>
<keyword evidence="4" id="KW-0732">Signal</keyword>
<feature type="binding site" evidence="11">
    <location>
        <begin position="233"/>
        <end position="234"/>
    </location>
    <ligand>
        <name>pyrroloquinoline quinone</name>
        <dbReference type="ChEBI" id="CHEBI:58442"/>
    </ligand>
</feature>
<proteinExistence type="inferred from homology"/>
<evidence type="ECO:0000259" key="15">
    <source>
        <dbReference type="PROSITE" id="PS51007"/>
    </source>
</evidence>
<dbReference type="GO" id="GO:0052934">
    <property type="term" value="F:alcohol dehydrogenase (cytochrome c) activity"/>
    <property type="evidence" value="ECO:0007669"/>
    <property type="project" value="UniProtKB-EC"/>
</dbReference>
<dbReference type="InterPro" id="IPR018391">
    <property type="entry name" value="PQQ_b-propeller_rpt"/>
</dbReference>
<feature type="binding site" evidence="11">
    <location>
        <position position="217"/>
    </location>
    <ligand>
        <name>pyrroloquinoline quinone</name>
        <dbReference type="ChEBI" id="CHEBI:58442"/>
    </ligand>
</feature>
<dbReference type="Proteomes" id="UP000019205">
    <property type="component" value="Chromosome"/>
</dbReference>
<feature type="binding site" description="covalent" evidence="11">
    <location>
        <position position="670"/>
    </location>
    <ligand>
        <name>heme c</name>
        <dbReference type="ChEBI" id="CHEBI:61717"/>
    </ligand>
</feature>
<dbReference type="PANTHER" id="PTHR32303">
    <property type="entry name" value="QUINOPROTEIN ALCOHOL DEHYDROGENASE (CYTOCHROME C)"/>
    <property type="match status" value="1"/>
</dbReference>
<evidence type="ECO:0000256" key="8">
    <source>
        <dbReference type="ARBA" id="ARBA00023004"/>
    </source>
</evidence>
<dbReference type="SMART" id="SM00564">
    <property type="entry name" value="PQQ"/>
    <property type="match status" value="5"/>
</dbReference>
<keyword evidence="6 11" id="KW-0634">PQQ</keyword>
<evidence type="ECO:0000256" key="11">
    <source>
        <dbReference type="PIRSR" id="PIRSR617512-2"/>
    </source>
</evidence>
<comment type="caution">
    <text evidence="16">The sequence shown here is derived from an EMBL/GenBank/DDBJ whole genome shotgun (WGS) entry which is preliminary data.</text>
</comment>
<feature type="region of interest" description="Disordered" evidence="14">
    <location>
        <begin position="1"/>
        <end position="23"/>
    </location>
</feature>
<feature type="binding site" description="axial binding residue" evidence="12">
    <location>
        <position position="671"/>
    </location>
    <ligand>
        <name>heme c</name>
        <dbReference type="ChEBI" id="CHEBI:61717"/>
    </ligand>
    <ligandPart>
        <name>Fe</name>
        <dbReference type="ChEBI" id="CHEBI:18248"/>
    </ligandPart>
</feature>
<dbReference type="Gene3D" id="2.140.10.10">
    <property type="entry name" value="Quinoprotein alcohol dehydrogenase-like superfamily"/>
    <property type="match status" value="1"/>
</dbReference>
<dbReference type="InterPro" id="IPR002372">
    <property type="entry name" value="PQQ_rpt_dom"/>
</dbReference>
<reference evidence="16 17" key="1">
    <citation type="journal article" date="2007" name="Proc. Natl. Acad. Sci. U.S.A.">
        <title>Characterization of a marine gammaproteobacterium capable of aerobic anoxygenic photosynthesis.</title>
        <authorList>
            <person name="Fuchs B.M."/>
            <person name="Spring S."/>
            <person name="Teeling H."/>
            <person name="Quast C."/>
            <person name="Wulf J."/>
            <person name="Schattenhofer M."/>
            <person name="Yan S."/>
            <person name="Ferriera S."/>
            <person name="Johnson J."/>
            <person name="Glockner F.O."/>
            <person name="Amann R."/>
        </authorList>
    </citation>
    <scope>NUCLEOTIDE SEQUENCE [LARGE SCALE GENOMIC DNA]</scope>
    <source>
        <strain evidence="16">KT71</strain>
    </source>
</reference>
<evidence type="ECO:0000256" key="13">
    <source>
        <dbReference type="PIRSR" id="PIRSR617512-4"/>
    </source>
</evidence>
<dbReference type="STRING" id="314285.KT71_02657"/>
<keyword evidence="8 12" id="KW-0408">Iron</keyword>
<dbReference type="GO" id="GO:0020037">
    <property type="term" value="F:heme binding"/>
    <property type="evidence" value="ECO:0007669"/>
    <property type="project" value="InterPro"/>
</dbReference>
<feature type="binding site" evidence="12">
    <location>
        <position position="362"/>
    </location>
    <ligand>
        <name>Ca(2+)</name>
        <dbReference type="ChEBI" id="CHEBI:29108"/>
    </ligand>
</feature>
<feature type="binding site" description="covalent" evidence="11">
    <location>
        <position position="667"/>
    </location>
    <ligand>
        <name>heme c</name>
        <dbReference type="ChEBI" id="CHEBI:61717"/>
    </ligand>
</feature>
<comment type="cofactor">
    <cofactor evidence="11">
        <name>heme c</name>
        <dbReference type="ChEBI" id="CHEBI:61717"/>
    </cofactor>
    <text evidence="11">Binds 1 heme c group per subunit.</text>
</comment>
<dbReference type="NCBIfam" id="TIGR03075">
    <property type="entry name" value="PQQ_enz_alc_DH"/>
    <property type="match status" value="1"/>
</dbReference>
<keyword evidence="3 12" id="KW-0479">Metal-binding</keyword>
<evidence type="ECO:0000313" key="16">
    <source>
        <dbReference type="EMBL" id="EAQ98112.2"/>
    </source>
</evidence>
<evidence type="ECO:0000256" key="4">
    <source>
        <dbReference type="ARBA" id="ARBA00022729"/>
    </source>
</evidence>
<dbReference type="SUPFAM" id="SSF46626">
    <property type="entry name" value="Cytochrome c"/>
    <property type="match status" value="1"/>
</dbReference>
<protein>
    <submittedName>
        <fullName evidence="16">PQQ-dependent dehydrogenase, methanol/ethanol family</fullName>
        <ecNumber evidence="16">1.1.2.8</ecNumber>
    </submittedName>
</protein>
<reference evidence="16 17" key="2">
    <citation type="journal article" date="2009" name="PLoS ONE">
        <title>The photosynthetic apparatus and its regulation in the aerobic gammaproteobacterium Congregibacter litoralis gen. nov., sp. nov.</title>
        <authorList>
            <person name="Spring S."/>
            <person name="Lunsdorf H."/>
            <person name="Fuchs B.M."/>
            <person name="Tindall B.J."/>
        </authorList>
    </citation>
    <scope>NUCLEOTIDE SEQUENCE [LARGE SCALE GENOMIC DNA]</scope>
    <source>
        <strain evidence="16">KT71</strain>
    </source>
</reference>
<feature type="binding site" evidence="11">
    <location>
        <position position="121"/>
    </location>
    <ligand>
        <name>pyrroloquinoline quinone</name>
        <dbReference type="ChEBI" id="CHEBI:58442"/>
    </ligand>
</feature>
<comment type="cofactor">
    <cofactor evidence="11">
        <name>pyrroloquinoline quinone</name>
        <dbReference type="ChEBI" id="CHEBI:58442"/>
    </cofactor>
    <text evidence="11">Binds 1 PQQ group per subunit.</text>
</comment>
<keyword evidence="7 16" id="KW-0560">Oxidoreductase</keyword>
<feature type="active site" description="Proton acceptor" evidence="10">
    <location>
        <position position="362"/>
    </location>
</feature>
<feature type="binding site" evidence="11">
    <location>
        <position position="297"/>
    </location>
    <ligand>
        <name>pyrroloquinoline quinone</name>
        <dbReference type="ChEBI" id="CHEBI:58442"/>
    </ligand>
</feature>
<dbReference type="GO" id="GO:0005509">
    <property type="term" value="F:calcium ion binding"/>
    <property type="evidence" value="ECO:0007669"/>
    <property type="project" value="InterPro"/>
</dbReference>
<dbReference type="GO" id="GO:0016020">
    <property type="term" value="C:membrane"/>
    <property type="evidence" value="ECO:0007669"/>
    <property type="project" value="InterPro"/>
</dbReference>
<dbReference type="Gene3D" id="1.10.760.10">
    <property type="entry name" value="Cytochrome c-like domain"/>
    <property type="match status" value="1"/>
</dbReference>
<feature type="disulfide bond" evidence="13">
    <location>
        <begin position="167"/>
        <end position="168"/>
    </location>
</feature>
<evidence type="ECO:0000256" key="3">
    <source>
        <dbReference type="ARBA" id="ARBA00022723"/>
    </source>
</evidence>
<evidence type="ECO:0000313" key="17">
    <source>
        <dbReference type="Proteomes" id="UP000019205"/>
    </source>
</evidence>
<feature type="binding site" evidence="11">
    <location>
        <position position="391"/>
    </location>
    <ligand>
        <name>pyrroloquinoline quinone</name>
        <dbReference type="ChEBI" id="CHEBI:58442"/>
    </ligand>
</feature>
<dbReference type="InterPro" id="IPR009056">
    <property type="entry name" value="Cyt_c-like_dom"/>
</dbReference>
<dbReference type="HOGENOM" id="CLU_018478_0_1_6"/>
<dbReference type="GO" id="GO:0009055">
    <property type="term" value="F:electron transfer activity"/>
    <property type="evidence" value="ECO:0007669"/>
    <property type="project" value="InterPro"/>
</dbReference>
<accession>A4A743</accession>
<evidence type="ECO:0000256" key="2">
    <source>
        <dbReference type="ARBA" id="ARBA00022617"/>
    </source>
</evidence>
<feature type="binding site" evidence="11">
    <location>
        <position position="173"/>
    </location>
    <ligand>
        <name>pyrroloquinoline quinone</name>
        <dbReference type="ChEBI" id="CHEBI:58442"/>
    </ligand>
</feature>
<feature type="compositionally biased region" description="Low complexity" evidence="14">
    <location>
        <begin position="8"/>
        <end position="22"/>
    </location>
</feature>
<dbReference type="EC" id="1.1.2.8" evidence="16"/>
<keyword evidence="9 13" id="KW-1015">Disulfide bond</keyword>
<evidence type="ECO:0000256" key="6">
    <source>
        <dbReference type="ARBA" id="ARBA00022891"/>
    </source>
</evidence>
<dbReference type="CDD" id="cd10279">
    <property type="entry name" value="PQQ_ADH_II"/>
    <property type="match status" value="1"/>
</dbReference>
<comment type="similarity">
    <text evidence="1">Belongs to the bacterial PQQ dehydrogenase family.</text>
</comment>
<evidence type="ECO:0000256" key="14">
    <source>
        <dbReference type="SAM" id="MobiDB-lite"/>
    </source>
</evidence>
<evidence type="ECO:0000256" key="10">
    <source>
        <dbReference type="PIRSR" id="PIRSR617512-1"/>
    </source>
</evidence>
<keyword evidence="2 11" id="KW-0349">Heme</keyword>
<dbReference type="Pfam" id="PF13442">
    <property type="entry name" value="Cytochrome_CBB3"/>
    <property type="match status" value="1"/>
</dbReference>
<dbReference type="eggNOG" id="COG4993">
    <property type="taxonomic scope" value="Bacteria"/>
</dbReference>
<evidence type="ECO:0000256" key="9">
    <source>
        <dbReference type="ARBA" id="ARBA00023157"/>
    </source>
</evidence>
<dbReference type="SUPFAM" id="SSF50998">
    <property type="entry name" value="Quinoprotein alcohol dehydrogenase-like"/>
    <property type="match status" value="1"/>
</dbReference>
<feature type="binding site" evidence="12">
    <location>
        <position position="317"/>
    </location>
    <ligand>
        <name>Ca(2+)</name>
        <dbReference type="ChEBI" id="CHEBI:29108"/>
    </ligand>
</feature>